<dbReference type="Gene3D" id="1.10.8.60">
    <property type="match status" value="1"/>
</dbReference>
<evidence type="ECO:0000256" key="2">
    <source>
        <dbReference type="ARBA" id="ARBA00022840"/>
    </source>
</evidence>
<name>E1R2V5_SEDSS</name>
<dbReference type="PROSITE" id="PS00675">
    <property type="entry name" value="SIGMA54_INTERACT_1"/>
    <property type="match status" value="1"/>
</dbReference>
<dbReference type="EMBL" id="CP002116">
    <property type="protein sequence ID" value="ADK80387.1"/>
    <property type="molecule type" value="Genomic_DNA"/>
</dbReference>
<dbReference type="GO" id="GO:0005524">
    <property type="term" value="F:ATP binding"/>
    <property type="evidence" value="ECO:0007669"/>
    <property type="project" value="UniProtKB-KW"/>
</dbReference>
<feature type="domain" description="Sigma-54 factor interaction" evidence="5">
    <location>
        <begin position="328"/>
        <end position="558"/>
    </location>
</feature>
<dbReference type="InterPro" id="IPR025662">
    <property type="entry name" value="Sigma_54_int_dom_ATP-bd_1"/>
</dbReference>
<evidence type="ECO:0000313" key="7">
    <source>
        <dbReference type="Proteomes" id="UP000002318"/>
    </source>
</evidence>
<dbReference type="Pfam" id="PF00158">
    <property type="entry name" value="Sigma54_activat"/>
    <property type="match status" value="1"/>
</dbReference>
<dbReference type="InterPro" id="IPR010524">
    <property type="entry name" value="Sig_transdc_resp-reg_PrpR_N"/>
</dbReference>
<dbReference type="InterPro" id="IPR027417">
    <property type="entry name" value="P-loop_NTPase"/>
</dbReference>
<protein>
    <submittedName>
        <fullName evidence="6">Proprionate catabolism activator, Fis family</fullName>
    </submittedName>
</protein>
<keyword evidence="7" id="KW-1185">Reference proteome</keyword>
<dbReference type="InterPro" id="IPR002197">
    <property type="entry name" value="HTH_Fis"/>
</dbReference>
<dbReference type="PANTHER" id="PTHR32071:SF81">
    <property type="entry name" value="PROPIONATE CATABOLISM OPERON REGULATORY PROTEIN"/>
    <property type="match status" value="1"/>
</dbReference>
<dbReference type="Gene3D" id="3.40.50.2300">
    <property type="match status" value="1"/>
</dbReference>
<dbReference type="GO" id="GO:0043565">
    <property type="term" value="F:sequence-specific DNA binding"/>
    <property type="evidence" value="ECO:0007669"/>
    <property type="project" value="InterPro"/>
</dbReference>
<dbReference type="OrthoDB" id="9803970at2"/>
<organism evidence="6 7">
    <name type="scientific">Sediminispirochaeta smaragdinae (strain DSM 11293 / JCM 15392 / SEBR 4228)</name>
    <name type="common">Spirochaeta smaragdinae</name>
    <dbReference type="NCBI Taxonomy" id="573413"/>
    <lineage>
        <taxon>Bacteria</taxon>
        <taxon>Pseudomonadati</taxon>
        <taxon>Spirochaetota</taxon>
        <taxon>Spirochaetia</taxon>
        <taxon>Spirochaetales</taxon>
        <taxon>Spirochaetaceae</taxon>
        <taxon>Sediminispirochaeta</taxon>
    </lineage>
</organism>
<dbReference type="CDD" id="cd00009">
    <property type="entry name" value="AAA"/>
    <property type="match status" value="1"/>
</dbReference>
<keyword evidence="4" id="KW-0804">Transcription</keyword>
<dbReference type="AlphaFoldDB" id="E1R2V5"/>
<dbReference type="HOGENOM" id="CLU_000445_8_5_12"/>
<dbReference type="STRING" id="573413.Spirs_1260"/>
<dbReference type="InterPro" id="IPR003593">
    <property type="entry name" value="AAA+_ATPase"/>
</dbReference>
<dbReference type="Gene3D" id="3.40.50.10660">
    <property type="entry name" value="PrpR receptor domain-like"/>
    <property type="match status" value="1"/>
</dbReference>
<dbReference type="FunFam" id="3.40.50.300:FF:000006">
    <property type="entry name" value="DNA-binding transcriptional regulator NtrC"/>
    <property type="match status" value="1"/>
</dbReference>
<dbReference type="SUPFAM" id="SSF46689">
    <property type="entry name" value="Homeodomain-like"/>
    <property type="match status" value="1"/>
</dbReference>
<dbReference type="Pfam" id="PF02954">
    <property type="entry name" value="HTH_8"/>
    <property type="match status" value="1"/>
</dbReference>
<proteinExistence type="predicted"/>
<dbReference type="InterPro" id="IPR058031">
    <property type="entry name" value="AAA_lid_NorR"/>
</dbReference>
<dbReference type="SUPFAM" id="SSF52540">
    <property type="entry name" value="P-loop containing nucleoside triphosphate hydrolases"/>
    <property type="match status" value="1"/>
</dbReference>
<dbReference type="Pfam" id="PF25601">
    <property type="entry name" value="AAA_lid_14"/>
    <property type="match status" value="1"/>
</dbReference>
<dbReference type="Gene3D" id="3.30.450.20">
    <property type="entry name" value="PAS domain"/>
    <property type="match status" value="1"/>
</dbReference>
<dbReference type="Proteomes" id="UP000002318">
    <property type="component" value="Chromosome"/>
</dbReference>
<dbReference type="Pfam" id="PF06506">
    <property type="entry name" value="PrpR_N"/>
    <property type="match status" value="1"/>
</dbReference>
<sequence length="635" mass="70941">MHTCKLLQGGKDLIRITFIVPYASMKGTVEEIFSQHPERSVISQSVIMRTFDEIDTLNLDTDIVIARGYSANRIKKLGIPLIDMTVTGFDITTALNSCINRYRPEKIAIIGPLNTVYGIDEIKNVFPCCIEGYQVDDPAYLPETIDRVMQEGAEAVIAGRTGYYLCRDRGINSIMIESGRKTILQAIDEAVRSIRLMRRERERSDRFKSIMDYSFEGILSIDREGAVAVANNHALKVFPALEKAKNPLAVEKLLPQVDLSEVLRSGKKILGELVLIGKRMYTLNCAPAGDAGAVITFSNVTEIQEMEGKIRTKLHKKGLVAKYSFADIIGNGTAIGEAVRVARKFSQVESNIFIFGETGTGKELFAQSIHNDSRRRNQPFVAINCAALAEDLLESELFGYVDGAFTGASKGGKVGLFELAHRGTVFLDEIGDISPKLQSRLLRVLQEREIMRIGHDQVIPIDIRIISASNKDLKALVAEGKFREDLLYRLNVLKLTLPPLCARGRDIIDLCYHFIEQNRSRLHSVLRRLTPSAEQVILESGWPGNVRELYNFCERLCVLSEGDTADLKEVVSCMEQPAPSLRLQPQGISLAQVYETREKETIEKALELSSSKKDAARLLGIDASTLWRKMKKHHL</sequence>
<dbReference type="GO" id="GO:0006355">
    <property type="term" value="P:regulation of DNA-templated transcription"/>
    <property type="evidence" value="ECO:0007669"/>
    <property type="project" value="InterPro"/>
</dbReference>
<evidence type="ECO:0000256" key="1">
    <source>
        <dbReference type="ARBA" id="ARBA00022741"/>
    </source>
</evidence>
<gene>
    <name evidence="6" type="ordered locus">Spirs_1260</name>
</gene>
<evidence type="ECO:0000256" key="3">
    <source>
        <dbReference type="ARBA" id="ARBA00023015"/>
    </source>
</evidence>
<dbReference type="eggNOG" id="COG3829">
    <property type="taxonomic scope" value="Bacteria"/>
</dbReference>
<dbReference type="InterPro" id="IPR009057">
    <property type="entry name" value="Homeodomain-like_sf"/>
</dbReference>
<dbReference type="Gene3D" id="1.10.10.60">
    <property type="entry name" value="Homeodomain-like"/>
    <property type="match status" value="1"/>
</dbReference>
<dbReference type="InterPro" id="IPR025944">
    <property type="entry name" value="Sigma_54_int_dom_CS"/>
</dbReference>
<keyword evidence="3" id="KW-0805">Transcription regulation</keyword>
<dbReference type="PROSITE" id="PS00688">
    <property type="entry name" value="SIGMA54_INTERACT_3"/>
    <property type="match status" value="1"/>
</dbReference>
<dbReference type="SMART" id="SM00382">
    <property type="entry name" value="AAA"/>
    <property type="match status" value="1"/>
</dbReference>
<dbReference type="PROSITE" id="PS50045">
    <property type="entry name" value="SIGMA54_INTERACT_4"/>
    <property type="match status" value="1"/>
</dbReference>
<accession>E1R2V5</accession>
<evidence type="ECO:0000256" key="4">
    <source>
        <dbReference type="ARBA" id="ARBA00023163"/>
    </source>
</evidence>
<keyword evidence="1" id="KW-0547">Nucleotide-binding</keyword>
<evidence type="ECO:0000313" key="6">
    <source>
        <dbReference type="EMBL" id="ADK80387.1"/>
    </source>
</evidence>
<dbReference type="GO" id="GO:0000156">
    <property type="term" value="F:phosphorelay response regulator activity"/>
    <property type="evidence" value="ECO:0007669"/>
    <property type="project" value="InterPro"/>
</dbReference>
<dbReference type="PANTHER" id="PTHR32071">
    <property type="entry name" value="TRANSCRIPTIONAL REGULATORY PROTEIN"/>
    <property type="match status" value="1"/>
</dbReference>
<reference evidence="7" key="1">
    <citation type="journal article" date="2010" name="Stand. Genomic Sci.">
        <title>Complete genome sequence of Spirochaeta smaragdinae type strain (SEBR 4228).</title>
        <authorList>
            <person name="Mavromatis K."/>
            <person name="Yasawong M."/>
            <person name="Chertkov O."/>
            <person name="Lapidus A."/>
            <person name="Lucas S."/>
            <person name="Nolan M."/>
            <person name="Del Rio T.G."/>
            <person name="Tice H."/>
            <person name="Cheng J.F."/>
            <person name="Pitluck S."/>
            <person name="Liolios K."/>
            <person name="Ivanova N."/>
            <person name="Tapia R."/>
            <person name="Han C."/>
            <person name="Bruce D."/>
            <person name="Goodwin L."/>
            <person name="Pati A."/>
            <person name="Chen A."/>
            <person name="Palaniappan K."/>
            <person name="Land M."/>
            <person name="Hauser L."/>
            <person name="Chang Y.J."/>
            <person name="Jeffries C.D."/>
            <person name="Detter J.C."/>
            <person name="Rohde M."/>
            <person name="Brambilla E."/>
            <person name="Spring S."/>
            <person name="Goker M."/>
            <person name="Sikorski J."/>
            <person name="Woyke T."/>
            <person name="Bristow J."/>
            <person name="Eisen J.A."/>
            <person name="Markowitz V."/>
            <person name="Hugenholtz P."/>
            <person name="Klenk H.P."/>
            <person name="Kyrpides N.C."/>
        </authorList>
    </citation>
    <scope>NUCLEOTIDE SEQUENCE [LARGE SCALE GENOMIC DNA]</scope>
    <source>
        <strain evidence="7">DSM 11293 / JCM 15392 / SEBR 4228</strain>
    </source>
</reference>
<dbReference type="Gene3D" id="3.40.50.300">
    <property type="entry name" value="P-loop containing nucleotide triphosphate hydrolases"/>
    <property type="match status" value="1"/>
</dbReference>
<dbReference type="InterPro" id="IPR002078">
    <property type="entry name" value="Sigma_54_int"/>
</dbReference>
<keyword evidence="2" id="KW-0067">ATP-binding</keyword>
<evidence type="ECO:0000259" key="5">
    <source>
        <dbReference type="PROSITE" id="PS50045"/>
    </source>
</evidence>
<dbReference type="KEGG" id="ssm:Spirs_1260"/>
<dbReference type="SUPFAM" id="SSF159800">
    <property type="entry name" value="PrpR receptor domain-like"/>
    <property type="match status" value="1"/>
</dbReference>